<dbReference type="NCBIfam" id="TIGR03144">
    <property type="entry name" value="cytochr_II_ccsB"/>
    <property type="match status" value="1"/>
</dbReference>
<proteinExistence type="predicted"/>
<evidence type="ECO:0000256" key="4">
    <source>
        <dbReference type="ARBA" id="ARBA00022989"/>
    </source>
</evidence>
<keyword evidence="3" id="KW-0201">Cytochrome c-type biogenesis</keyword>
<feature type="transmembrane region" description="Helical" evidence="6">
    <location>
        <begin position="264"/>
        <end position="283"/>
    </location>
</feature>
<gene>
    <name evidence="8" type="primary">ccsB</name>
    <name evidence="8" type="ORF">ESP51_02560</name>
</gene>
<keyword evidence="5 6" id="KW-0472">Membrane</keyword>
<feature type="transmembrane region" description="Helical" evidence="6">
    <location>
        <begin position="31"/>
        <end position="52"/>
    </location>
</feature>
<feature type="transmembrane region" description="Helical" evidence="6">
    <location>
        <begin position="105"/>
        <end position="122"/>
    </location>
</feature>
<evidence type="ECO:0000256" key="2">
    <source>
        <dbReference type="ARBA" id="ARBA00022692"/>
    </source>
</evidence>
<comment type="caution">
    <text evidence="8">The sequence shown here is derived from an EMBL/GenBank/DDBJ whole genome shotgun (WGS) entry which is preliminary data.</text>
</comment>
<dbReference type="AlphaFoldDB" id="A0A4Q2L7Z5"/>
<dbReference type="InterPro" id="IPR002541">
    <property type="entry name" value="Cyt_c_assembly"/>
</dbReference>
<accession>A0A4Q2L7Z5</accession>
<dbReference type="GO" id="GO:0017004">
    <property type="term" value="P:cytochrome complex assembly"/>
    <property type="evidence" value="ECO:0007669"/>
    <property type="project" value="UniProtKB-KW"/>
</dbReference>
<evidence type="ECO:0000256" key="1">
    <source>
        <dbReference type="ARBA" id="ARBA00004141"/>
    </source>
</evidence>
<feature type="domain" description="Cytochrome c assembly protein" evidence="7">
    <location>
        <begin position="136"/>
        <end position="350"/>
    </location>
</feature>
<comment type="subcellular location">
    <subcellularLocation>
        <location evidence="1">Membrane</location>
        <topology evidence="1">Multi-pass membrane protein</topology>
    </subcellularLocation>
</comment>
<protein>
    <submittedName>
        <fullName evidence="8">C-type cytochrome biogenesis protein CcsB</fullName>
    </submittedName>
</protein>
<name>A0A4Q2L7Z5_9MICO</name>
<evidence type="ECO:0000256" key="6">
    <source>
        <dbReference type="SAM" id="Phobius"/>
    </source>
</evidence>
<evidence type="ECO:0000259" key="7">
    <source>
        <dbReference type="Pfam" id="PF01578"/>
    </source>
</evidence>
<keyword evidence="2 6" id="KW-0812">Transmembrane</keyword>
<dbReference type="GO" id="GO:0005886">
    <property type="term" value="C:plasma membrane"/>
    <property type="evidence" value="ECO:0007669"/>
    <property type="project" value="TreeGrafter"/>
</dbReference>
<feature type="transmembrane region" description="Helical" evidence="6">
    <location>
        <begin position="142"/>
        <end position="161"/>
    </location>
</feature>
<evidence type="ECO:0000256" key="3">
    <source>
        <dbReference type="ARBA" id="ARBA00022748"/>
    </source>
</evidence>
<dbReference type="PANTHER" id="PTHR30071">
    <property type="entry name" value="HEME EXPORTER PROTEIN C"/>
    <property type="match status" value="1"/>
</dbReference>
<dbReference type="InterPro" id="IPR045062">
    <property type="entry name" value="Cyt_c_biogenesis_CcsA/CcmC"/>
</dbReference>
<dbReference type="EMBL" id="SDPN01000003">
    <property type="protein sequence ID" value="RXZ72703.1"/>
    <property type="molecule type" value="Genomic_DNA"/>
</dbReference>
<dbReference type="InterPro" id="IPR017562">
    <property type="entry name" value="Cyt_c_biogenesis_CcsA"/>
</dbReference>
<dbReference type="Proteomes" id="UP000293865">
    <property type="component" value="Unassembled WGS sequence"/>
</dbReference>
<feature type="transmembrane region" description="Helical" evidence="6">
    <location>
        <begin position="168"/>
        <end position="189"/>
    </location>
</feature>
<dbReference type="PANTHER" id="PTHR30071:SF1">
    <property type="entry name" value="CYTOCHROME B_B6 PROTEIN-RELATED"/>
    <property type="match status" value="1"/>
</dbReference>
<feature type="transmembrane region" description="Helical" evidence="6">
    <location>
        <begin position="325"/>
        <end position="346"/>
    </location>
</feature>
<feature type="transmembrane region" description="Helical" evidence="6">
    <location>
        <begin position="201"/>
        <end position="226"/>
    </location>
</feature>
<evidence type="ECO:0000313" key="9">
    <source>
        <dbReference type="Proteomes" id="UP000293865"/>
    </source>
</evidence>
<keyword evidence="4 6" id="KW-1133">Transmembrane helix</keyword>
<dbReference type="OrthoDB" id="9814290at2"/>
<evidence type="ECO:0000313" key="8">
    <source>
        <dbReference type="EMBL" id="RXZ72703.1"/>
    </source>
</evidence>
<feature type="transmembrane region" description="Helical" evidence="6">
    <location>
        <begin position="298"/>
        <end position="313"/>
    </location>
</feature>
<reference evidence="8 9" key="1">
    <citation type="submission" date="2019-01" db="EMBL/GenBank/DDBJ databases">
        <title>Agromyces.</title>
        <authorList>
            <person name="Li J."/>
        </authorList>
    </citation>
    <scope>NUCLEOTIDE SEQUENCE [LARGE SCALE GENOMIC DNA]</scope>
    <source>
        <strain evidence="8 9">DSM 15934</strain>
    </source>
</reference>
<keyword evidence="9" id="KW-1185">Reference proteome</keyword>
<sequence>MPPGSRPPNRPTTAIPLRRKVETVTFTLDEISILCVYSAMAVYAIAFIAYAIDLARRSVAATRAVDEAKVPVAVGASAVGSTEGAARPANRAGAAASVVYGRSPALRVGVAMTVVAWLLHLTADVLRGLAAGRVPWANMYEFALTGTLIITTVFLVVLLLVKQDLRFLGTFVTGLVLVLLGVATVNFYVSVVPLPPALQSVWLVIHVFVASSSVGFFALGFALSVVQLLQSRRESVAETAKAVKQNFLATLPDSITLENLAYRVNIIGFILWTFTLMAGAIWAEKAWGRYWGWDTKEVWTFIIWVIFAGYIHARATRGWRGSRSAWLAIIGFSAVLFNFTVVNLFFKGLHAYSGL</sequence>
<dbReference type="GO" id="GO:0020037">
    <property type="term" value="F:heme binding"/>
    <property type="evidence" value="ECO:0007669"/>
    <property type="project" value="InterPro"/>
</dbReference>
<evidence type="ECO:0000256" key="5">
    <source>
        <dbReference type="ARBA" id="ARBA00023136"/>
    </source>
</evidence>
<dbReference type="Pfam" id="PF01578">
    <property type="entry name" value="Cytochrom_C_asm"/>
    <property type="match status" value="1"/>
</dbReference>
<organism evidence="8 9">
    <name type="scientific">Agromyces albus</name>
    <dbReference type="NCBI Taxonomy" id="205332"/>
    <lineage>
        <taxon>Bacteria</taxon>
        <taxon>Bacillati</taxon>
        <taxon>Actinomycetota</taxon>
        <taxon>Actinomycetes</taxon>
        <taxon>Micrococcales</taxon>
        <taxon>Microbacteriaceae</taxon>
        <taxon>Agromyces</taxon>
    </lineage>
</organism>